<dbReference type="InterPro" id="IPR051601">
    <property type="entry name" value="Serine_prot/Carboxylest_S33"/>
</dbReference>
<sequence>MFTRQSYLLGLAASAVASPALLQRQYNASNSSMAQSFKDVPITKYMQYIPCFDNYTCTQLEVPLDYEDLDAGFTNIAFLKYAAAKQPALGDIIFNPGGPGESGVSVLISLLPQLLDLLGDEYNIIGMDPRGINNSGPLLDCFDGKPWLRDYYYYGLVYNDVNPRSGVSISKYYEASGTFGTWCTQYLNKTAKYANTPATARDMLQYAELLAESQGKPRKDAKVDFYGASYGTVLGTTFAALYPDRVGKFLLDAVVDGDDYYHRSWSQNLLQADASVESFFETCSKAGPLCAFYRNGSTASDIKQRFDAILSDLEEDPIPVNDPLFVQFPTVVTHIDVRGLIQTAVYNPPVYFPLLAIVADGLEHRNGSLAAALTTKGVAPTSECDYLPGGTGTETVLPKQVIACNDNNKSFDGSEDALFDFFAEQKNISTYLGDTWPLAVVPQCRLLDITPPKSQIFPGFKKINTSTPILFADNVLDPVTSSAELMSGYFEGSAILLQDAVGHGLVVTSSNCTSSYVQKYYKTGELPPRNITCETEFDAFPQTTGLKKRGLESHNPILRRHFAM</sequence>
<gene>
    <name evidence="6" type="ORF">PMIN01_01529</name>
</gene>
<evidence type="ECO:0000256" key="2">
    <source>
        <dbReference type="ARBA" id="ARBA00022801"/>
    </source>
</evidence>
<dbReference type="AlphaFoldDB" id="A0A9P6GVS1"/>
<organism evidence="6 7">
    <name type="scientific">Paraphaeosphaeria minitans</name>
    <dbReference type="NCBI Taxonomy" id="565426"/>
    <lineage>
        <taxon>Eukaryota</taxon>
        <taxon>Fungi</taxon>
        <taxon>Dikarya</taxon>
        <taxon>Ascomycota</taxon>
        <taxon>Pezizomycotina</taxon>
        <taxon>Dothideomycetes</taxon>
        <taxon>Pleosporomycetidae</taxon>
        <taxon>Pleosporales</taxon>
        <taxon>Massarineae</taxon>
        <taxon>Didymosphaeriaceae</taxon>
        <taxon>Paraphaeosphaeria</taxon>
    </lineage>
</organism>
<dbReference type="Pfam" id="PF08386">
    <property type="entry name" value="Abhydrolase_4"/>
    <property type="match status" value="1"/>
</dbReference>
<dbReference type="InterPro" id="IPR000073">
    <property type="entry name" value="AB_hydrolase_1"/>
</dbReference>
<accession>A0A9P6GVS1</accession>
<feature type="signal peptide" evidence="3">
    <location>
        <begin position="1"/>
        <end position="17"/>
    </location>
</feature>
<evidence type="ECO:0000313" key="7">
    <source>
        <dbReference type="Proteomes" id="UP000756921"/>
    </source>
</evidence>
<evidence type="ECO:0000256" key="3">
    <source>
        <dbReference type="SAM" id="SignalP"/>
    </source>
</evidence>
<feature type="domain" description="Peptidase S33 tripeptidyl aminopeptidase-like C-terminal" evidence="5">
    <location>
        <begin position="462"/>
        <end position="533"/>
    </location>
</feature>
<dbReference type="OrthoDB" id="425534at2759"/>
<proteinExistence type="inferred from homology"/>
<dbReference type="InterPro" id="IPR029058">
    <property type="entry name" value="AB_hydrolase_fold"/>
</dbReference>
<dbReference type="Pfam" id="PF00561">
    <property type="entry name" value="Abhydrolase_1"/>
    <property type="match status" value="1"/>
</dbReference>
<reference evidence="6" key="1">
    <citation type="journal article" date="2020" name="Mol. Plant Microbe Interact.">
        <title>Genome Sequence of the Biocontrol Agent Coniothyrium minitans strain Conio (IMI 134523).</title>
        <authorList>
            <person name="Patel D."/>
            <person name="Shittu T.A."/>
            <person name="Baroncelli R."/>
            <person name="Muthumeenakshi S."/>
            <person name="Osborne T.H."/>
            <person name="Janganan T.K."/>
            <person name="Sreenivasaprasad S."/>
        </authorList>
    </citation>
    <scope>NUCLEOTIDE SEQUENCE</scope>
    <source>
        <strain evidence="6">Conio</strain>
    </source>
</reference>
<feature type="domain" description="AB hydrolase-1" evidence="4">
    <location>
        <begin position="92"/>
        <end position="282"/>
    </location>
</feature>
<comment type="similarity">
    <text evidence="1">Belongs to the peptidase S33 family.</text>
</comment>
<keyword evidence="3" id="KW-0732">Signal</keyword>
<name>A0A9P6GVS1_9PLEO</name>
<evidence type="ECO:0000256" key="1">
    <source>
        <dbReference type="ARBA" id="ARBA00010088"/>
    </source>
</evidence>
<feature type="chain" id="PRO_5040157559" evidence="3">
    <location>
        <begin position="18"/>
        <end position="564"/>
    </location>
</feature>
<evidence type="ECO:0000313" key="6">
    <source>
        <dbReference type="EMBL" id="KAF9741990.1"/>
    </source>
</evidence>
<keyword evidence="7" id="KW-1185">Reference proteome</keyword>
<dbReference type="Gene3D" id="3.40.50.1820">
    <property type="entry name" value="alpha/beta hydrolase"/>
    <property type="match status" value="1"/>
</dbReference>
<protein>
    <submittedName>
        <fullName evidence="6">Uncharacterized protein</fullName>
    </submittedName>
</protein>
<evidence type="ECO:0000259" key="4">
    <source>
        <dbReference type="Pfam" id="PF00561"/>
    </source>
</evidence>
<dbReference type="EMBL" id="WJXW01000001">
    <property type="protein sequence ID" value="KAF9741990.1"/>
    <property type="molecule type" value="Genomic_DNA"/>
</dbReference>
<keyword evidence="2" id="KW-0378">Hydrolase</keyword>
<dbReference type="PANTHER" id="PTHR43248:SF25">
    <property type="entry name" value="AB HYDROLASE-1 DOMAIN-CONTAINING PROTEIN-RELATED"/>
    <property type="match status" value="1"/>
</dbReference>
<dbReference type="GO" id="GO:0016787">
    <property type="term" value="F:hydrolase activity"/>
    <property type="evidence" value="ECO:0007669"/>
    <property type="project" value="UniProtKB-KW"/>
</dbReference>
<evidence type="ECO:0000259" key="5">
    <source>
        <dbReference type="Pfam" id="PF08386"/>
    </source>
</evidence>
<dbReference type="PANTHER" id="PTHR43248">
    <property type="entry name" value="2-SUCCINYL-6-HYDROXY-2,4-CYCLOHEXADIENE-1-CARBOXYLATE SYNTHASE"/>
    <property type="match status" value="1"/>
</dbReference>
<dbReference type="Proteomes" id="UP000756921">
    <property type="component" value="Unassembled WGS sequence"/>
</dbReference>
<dbReference type="InterPro" id="IPR013595">
    <property type="entry name" value="Pept_S33_TAP-like_C"/>
</dbReference>
<comment type="caution">
    <text evidence="6">The sequence shown here is derived from an EMBL/GenBank/DDBJ whole genome shotgun (WGS) entry which is preliminary data.</text>
</comment>
<dbReference type="SUPFAM" id="SSF53474">
    <property type="entry name" value="alpha/beta-Hydrolases"/>
    <property type="match status" value="1"/>
</dbReference>